<evidence type="ECO:0000259" key="9">
    <source>
        <dbReference type="PROSITE" id="PS50928"/>
    </source>
</evidence>
<dbReference type="Proteomes" id="UP000184052">
    <property type="component" value="Unassembled WGS sequence"/>
</dbReference>
<evidence type="ECO:0000256" key="1">
    <source>
        <dbReference type="ARBA" id="ARBA00004651"/>
    </source>
</evidence>
<dbReference type="PROSITE" id="PS50928">
    <property type="entry name" value="ABC_TM1"/>
    <property type="match status" value="1"/>
</dbReference>
<dbReference type="RefSeq" id="WP_073049865.1">
    <property type="nucleotide sequence ID" value="NZ_FQZL01000019.1"/>
</dbReference>
<feature type="transmembrane region" description="Helical" evidence="8">
    <location>
        <begin position="249"/>
        <end position="277"/>
    </location>
</feature>
<evidence type="ECO:0000256" key="3">
    <source>
        <dbReference type="ARBA" id="ARBA00022448"/>
    </source>
</evidence>
<feature type="transmembrane region" description="Helical" evidence="8">
    <location>
        <begin position="108"/>
        <end position="132"/>
    </location>
</feature>
<keyword evidence="7 8" id="KW-0472">Membrane</keyword>
<feature type="domain" description="ABC transmembrane type-1" evidence="9">
    <location>
        <begin position="70"/>
        <end position="277"/>
    </location>
</feature>
<accession>A0A1M6IXL9</accession>
<name>A0A1M6IXL9_9FIRM</name>
<comment type="similarity">
    <text evidence="2">Belongs to the binding-protein-dependent transport system permease family. CysTW subfamily.</text>
</comment>
<dbReference type="AlphaFoldDB" id="A0A1M6IXL9"/>
<dbReference type="InterPro" id="IPR000515">
    <property type="entry name" value="MetI-like"/>
</dbReference>
<evidence type="ECO:0000256" key="2">
    <source>
        <dbReference type="ARBA" id="ARBA00007069"/>
    </source>
</evidence>
<evidence type="ECO:0000256" key="4">
    <source>
        <dbReference type="ARBA" id="ARBA00022475"/>
    </source>
</evidence>
<feature type="transmembrane region" description="Helical" evidence="8">
    <location>
        <begin position="20"/>
        <end position="39"/>
    </location>
</feature>
<reference evidence="10 11" key="1">
    <citation type="submission" date="2016-11" db="EMBL/GenBank/DDBJ databases">
        <authorList>
            <person name="Jaros S."/>
            <person name="Januszkiewicz K."/>
            <person name="Wedrychowicz H."/>
        </authorList>
    </citation>
    <scope>NUCLEOTIDE SEQUENCE [LARGE SCALE GENOMIC DNA]</scope>
    <source>
        <strain evidence="10 11">DSM 17477</strain>
    </source>
</reference>
<keyword evidence="11" id="KW-1185">Reference proteome</keyword>
<dbReference type="GO" id="GO:0005886">
    <property type="term" value="C:plasma membrane"/>
    <property type="evidence" value="ECO:0007669"/>
    <property type="project" value="UniProtKB-SubCell"/>
</dbReference>
<dbReference type="GO" id="GO:0055085">
    <property type="term" value="P:transmembrane transport"/>
    <property type="evidence" value="ECO:0007669"/>
    <property type="project" value="InterPro"/>
</dbReference>
<keyword evidence="3 8" id="KW-0813">Transport</keyword>
<organism evidence="10 11">
    <name type="scientific">Dethiosulfatibacter aminovorans DSM 17477</name>
    <dbReference type="NCBI Taxonomy" id="1121476"/>
    <lineage>
        <taxon>Bacteria</taxon>
        <taxon>Bacillati</taxon>
        <taxon>Bacillota</taxon>
        <taxon>Tissierellia</taxon>
        <taxon>Dethiosulfatibacter</taxon>
    </lineage>
</organism>
<gene>
    <name evidence="10" type="ORF">SAMN02745751_02444</name>
</gene>
<sequence length="293" mass="31720">MANNKKPISKGGTMILPSSLLFLCLSLIPLGMLIFFSMIKGNIGIHGEIRGYTIDNFVKMFSSLTFTRLMFKSVGIGILVTLICIVISYPAAWGIAKVINPKNKNLMMMLIIVPFFTSQLLLIYAIMVIFQAKGVVMTFLGAMNLADPSTSILYSNTAVVIVLVYEYLPYMILSLYTSIEGIDDNLISASQSLGAGKWETFKNIVFPMSIPGLLSGILLVLVPVTGSFVEPTLVGGPNGMMVGSLINSQFSIVLNMGYGAALSFVFLIVLSIIMAVVRKSIKVANRSIGGMEE</sequence>
<evidence type="ECO:0000313" key="11">
    <source>
        <dbReference type="Proteomes" id="UP000184052"/>
    </source>
</evidence>
<feature type="transmembrane region" description="Helical" evidence="8">
    <location>
        <begin position="74"/>
        <end position="96"/>
    </location>
</feature>
<dbReference type="CDD" id="cd06261">
    <property type="entry name" value="TM_PBP2"/>
    <property type="match status" value="1"/>
</dbReference>
<feature type="transmembrane region" description="Helical" evidence="8">
    <location>
        <begin position="152"/>
        <end position="168"/>
    </location>
</feature>
<evidence type="ECO:0000256" key="5">
    <source>
        <dbReference type="ARBA" id="ARBA00022692"/>
    </source>
</evidence>
<comment type="subcellular location">
    <subcellularLocation>
        <location evidence="1 8">Cell membrane</location>
        <topology evidence="1 8">Multi-pass membrane protein</topology>
    </subcellularLocation>
</comment>
<keyword evidence="4" id="KW-1003">Cell membrane</keyword>
<dbReference type="EMBL" id="FQZL01000019">
    <property type="protein sequence ID" value="SHJ39154.1"/>
    <property type="molecule type" value="Genomic_DNA"/>
</dbReference>
<evidence type="ECO:0000256" key="6">
    <source>
        <dbReference type="ARBA" id="ARBA00022989"/>
    </source>
</evidence>
<dbReference type="PANTHER" id="PTHR42929:SF1">
    <property type="entry name" value="INNER MEMBRANE ABC TRANSPORTER PERMEASE PROTEIN YDCU-RELATED"/>
    <property type="match status" value="1"/>
</dbReference>
<evidence type="ECO:0000256" key="8">
    <source>
        <dbReference type="RuleBase" id="RU363032"/>
    </source>
</evidence>
<dbReference type="PANTHER" id="PTHR42929">
    <property type="entry name" value="INNER MEMBRANE ABC TRANSPORTER PERMEASE PROTEIN YDCU-RELATED-RELATED"/>
    <property type="match status" value="1"/>
</dbReference>
<dbReference type="SUPFAM" id="SSF161098">
    <property type="entry name" value="MetI-like"/>
    <property type="match status" value="1"/>
</dbReference>
<dbReference type="Pfam" id="PF00528">
    <property type="entry name" value="BPD_transp_1"/>
    <property type="match status" value="1"/>
</dbReference>
<dbReference type="Gene3D" id="1.10.3720.10">
    <property type="entry name" value="MetI-like"/>
    <property type="match status" value="1"/>
</dbReference>
<evidence type="ECO:0000256" key="7">
    <source>
        <dbReference type="ARBA" id="ARBA00023136"/>
    </source>
</evidence>
<evidence type="ECO:0000313" key="10">
    <source>
        <dbReference type="EMBL" id="SHJ39154.1"/>
    </source>
</evidence>
<feature type="transmembrane region" description="Helical" evidence="8">
    <location>
        <begin position="204"/>
        <end position="229"/>
    </location>
</feature>
<protein>
    <submittedName>
        <fullName evidence="10">Spermidine/putrescine transport system permease protein</fullName>
    </submittedName>
</protein>
<dbReference type="InterPro" id="IPR035906">
    <property type="entry name" value="MetI-like_sf"/>
</dbReference>
<proteinExistence type="inferred from homology"/>
<dbReference type="STRING" id="1121476.SAMN02745751_02444"/>
<keyword evidence="6 8" id="KW-1133">Transmembrane helix</keyword>
<keyword evidence="5 8" id="KW-0812">Transmembrane</keyword>